<keyword evidence="1" id="KW-0548">Nucleotidyltransferase</keyword>
<dbReference type="PANTHER" id="PTHR39646:SF1">
    <property type="entry name" value="DNA-DIRECTED RNA POLYMERASE SUBUNIT RPO4"/>
    <property type="match status" value="1"/>
</dbReference>
<dbReference type="AlphaFoldDB" id="A0A429GR89"/>
<sequence>MLLMPDVIKKTPITISEVKELVYSRWSENLSSLIIDQRKLFEYLSKYDKVSSAKEAREAVKRLVEDYGIKEEDAIMLVDIAPEKKDEIMAYLYRGYPLLGEKEYEGIAKLLESIRKKINS</sequence>
<comment type="function">
    <text evidence="1">DNA-dependent RNA polymerase (RNAP) catalyzes the transcription of DNA into RNA using the four ribonucleoside triphosphates as substrates. This subunit is less well bound than the others.</text>
</comment>
<dbReference type="GO" id="GO:0000428">
    <property type="term" value="C:DNA-directed RNA polymerase complex"/>
    <property type="evidence" value="ECO:0007669"/>
    <property type="project" value="UniProtKB-KW"/>
</dbReference>
<dbReference type="InterPro" id="IPR010924">
    <property type="entry name" value="Rpo4"/>
</dbReference>
<dbReference type="GO" id="GO:0000166">
    <property type="term" value="F:nucleotide binding"/>
    <property type="evidence" value="ECO:0007669"/>
    <property type="project" value="InterPro"/>
</dbReference>
<evidence type="ECO:0000256" key="1">
    <source>
        <dbReference type="HAMAP-Rule" id="MF_00864"/>
    </source>
</evidence>
<comment type="subcellular location">
    <subcellularLocation>
        <location evidence="1">Cytoplasm</location>
    </subcellularLocation>
</comment>
<protein>
    <recommendedName>
        <fullName evidence="1">DNA-directed RNA polymerase subunit Rpo4</fullName>
        <ecNumber evidence="1">2.7.7.6</ecNumber>
    </recommendedName>
    <alternativeName>
        <fullName evidence="1">DNA-directed RNA polymerase subunit F</fullName>
    </alternativeName>
</protein>
<keyword evidence="1" id="KW-0963">Cytoplasm</keyword>
<gene>
    <name evidence="1" type="primary">rpo4</name>
    <name evidence="1" type="synonym">rpoF</name>
    <name evidence="2" type="ORF">D6D85_04280</name>
</gene>
<keyword evidence="1" id="KW-0804">Transcription</keyword>
<dbReference type="HAMAP" id="MF_00864">
    <property type="entry name" value="RNApol_arch_Rpo4"/>
    <property type="match status" value="1"/>
</dbReference>
<evidence type="ECO:0000313" key="3">
    <source>
        <dbReference type="Proteomes" id="UP000277582"/>
    </source>
</evidence>
<keyword evidence="1" id="KW-0808">Transferase</keyword>
<comment type="subunit">
    <text evidence="1">Part of the RNA polymerase complex. Forms a stalk with Rpo7 that extends from the main structure.</text>
</comment>
<dbReference type="EC" id="2.7.7.6" evidence="1"/>
<dbReference type="PANTHER" id="PTHR39646">
    <property type="entry name" value="RNA POLYMERASE RPB4"/>
    <property type="match status" value="1"/>
</dbReference>
<dbReference type="Proteomes" id="UP000277582">
    <property type="component" value="Unassembled WGS sequence"/>
</dbReference>
<dbReference type="GO" id="GO:0006351">
    <property type="term" value="P:DNA-templated transcription"/>
    <property type="evidence" value="ECO:0007669"/>
    <property type="project" value="UniProtKB-UniRule"/>
</dbReference>
<organism evidence="2 3">
    <name type="scientific">Candidatus Methanodesulfokora washburnensis</name>
    <dbReference type="NCBI Taxonomy" id="2478471"/>
    <lineage>
        <taxon>Archaea</taxon>
        <taxon>Thermoproteota</taxon>
        <taxon>Candidatus Korarchaeia</taxon>
        <taxon>Candidatus Korarchaeia incertae sedis</taxon>
        <taxon>Candidatus Methanodesulfokora</taxon>
    </lineage>
</organism>
<dbReference type="InterPro" id="IPR010997">
    <property type="entry name" value="HRDC-like_sf"/>
</dbReference>
<dbReference type="SUPFAM" id="SSF47819">
    <property type="entry name" value="HRDC-like"/>
    <property type="match status" value="1"/>
</dbReference>
<keyword evidence="1" id="KW-0240">DNA-directed RNA polymerase</keyword>
<comment type="similarity">
    <text evidence="1">Belongs to the eukaryotic RPB4 RNA polymerase subunit family.</text>
</comment>
<proteinExistence type="inferred from homology"/>
<name>A0A429GR89_9CREN</name>
<dbReference type="GO" id="GO:0003899">
    <property type="term" value="F:DNA-directed RNA polymerase activity"/>
    <property type="evidence" value="ECO:0007669"/>
    <property type="project" value="UniProtKB-UniRule"/>
</dbReference>
<comment type="catalytic activity">
    <reaction evidence="1">
        <text>RNA(n) + a ribonucleoside 5'-triphosphate = RNA(n+1) + diphosphate</text>
        <dbReference type="Rhea" id="RHEA:21248"/>
        <dbReference type="Rhea" id="RHEA-COMP:14527"/>
        <dbReference type="Rhea" id="RHEA-COMP:17342"/>
        <dbReference type="ChEBI" id="CHEBI:33019"/>
        <dbReference type="ChEBI" id="CHEBI:61557"/>
        <dbReference type="ChEBI" id="CHEBI:140395"/>
        <dbReference type="EC" id="2.7.7.6"/>
    </reaction>
</comment>
<reference evidence="2 3" key="1">
    <citation type="submission" date="2018-10" db="EMBL/GenBank/DDBJ databases">
        <title>Co-occurring genomic capacity for anaerobic methane metabolism and dissimilatory sulfite reduction discovered in the Korarchaeota.</title>
        <authorList>
            <person name="Mckay L.J."/>
            <person name="Dlakic M."/>
            <person name="Fields M.W."/>
            <person name="Delmont T.O."/>
            <person name="Eren A.M."/>
            <person name="Jay Z.J."/>
            <person name="Klingelsmith K.B."/>
            <person name="Rusch D.B."/>
            <person name="Inskeep W.P."/>
        </authorList>
    </citation>
    <scope>NUCLEOTIDE SEQUENCE [LARGE SCALE GENOMIC DNA]</scope>
    <source>
        <strain evidence="2 3">MDKW</strain>
    </source>
</reference>
<comment type="caution">
    <text evidence="2">The sequence shown here is derived from an EMBL/GenBank/DDBJ whole genome shotgun (WGS) entry which is preliminary data.</text>
</comment>
<dbReference type="GO" id="GO:0005737">
    <property type="term" value="C:cytoplasm"/>
    <property type="evidence" value="ECO:0007669"/>
    <property type="project" value="UniProtKB-SubCell"/>
</dbReference>
<dbReference type="EMBL" id="RCOS01000062">
    <property type="protein sequence ID" value="RSN76177.1"/>
    <property type="molecule type" value="Genomic_DNA"/>
</dbReference>
<evidence type="ECO:0000313" key="2">
    <source>
        <dbReference type="EMBL" id="RSN76177.1"/>
    </source>
</evidence>
<dbReference type="Gene3D" id="1.10.150.80">
    <property type="entry name" value="HRDC domain"/>
    <property type="match status" value="1"/>
</dbReference>
<keyword evidence="3" id="KW-1185">Reference proteome</keyword>
<accession>A0A429GR89</accession>
<dbReference type="InterPro" id="IPR044876">
    <property type="entry name" value="HRDC_dom_sf"/>
</dbReference>